<dbReference type="PANTHER" id="PTHR33545:SF5">
    <property type="entry name" value="UPF0750 MEMBRANE PROTEIN YITT"/>
    <property type="match status" value="1"/>
</dbReference>
<evidence type="ECO:0000256" key="4">
    <source>
        <dbReference type="ARBA" id="ARBA00022989"/>
    </source>
</evidence>
<evidence type="ECO:0000256" key="6">
    <source>
        <dbReference type="SAM" id="Phobius"/>
    </source>
</evidence>
<accession>K6YF13</accession>
<feature type="transmembrane region" description="Helical" evidence="6">
    <location>
        <begin position="41"/>
        <end position="65"/>
    </location>
</feature>
<dbReference type="eggNOG" id="COG1284">
    <property type="taxonomic scope" value="Bacteria"/>
</dbReference>
<evidence type="ECO:0000256" key="3">
    <source>
        <dbReference type="ARBA" id="ARBA00022692"/>
    </source>
</evidence>
<feature type="transmembrane region" description="Helical" evidence="6">
    <location>
        <begin position="77"/>
        <end position="95"/>
    </location>
</feature>
<dbReference type="STRING" id="1127673.GLIP_4141"/>
<comment type="subcellular location">
    <subcellularLocation>
        <location evidence="1">Cell membrane</location>
        <topology evidence="1">Multi-pass membrane protein</topology>
    </subcellularLocation>
</comment>
<evidence type="ECO:0000256" key="2">
    <source>
        <dbReference type="ARBA" id="ARBA00022475"/>
    </source>
</evidence>
<keyword evidence="4 6" id="KW-1133">Transmembrane helix</keyword>
<feature type="transmembrane region" description="Helical" evidence="6">
    <location>
        <begin position="12"/>
        <end position="35"/>
    </location>
</feature>
<dbReference type="InterPro" id="IPR051461">
    <property type="entry name" value="UPF0750_membrane"/>
</dbReference>
<dbReference type="PANTHER" id="PTHR33545">
    <property type="entry name" value="UPF0750 MEMBRANE PROTEIN YITT-RELATED"/>
    <property type="match status" value="1"/>
</dbReference>
<evidence type="ECO:0000313" key="7">
    <source>
        <dbReference type="EMBL" id="GAC16752.1"/>
    </source>
</evidence>
<dbReference type="GO" id="GO:0005886">
    <property type="term" value="C:plasma membrane"/>
    <property type="evidence" value="ECO:0007669"/>
    <property type="project" value="UniProtKB-SubCell"/>
</dbReference>
<gene>
    <name evidence="7" type="ORF">GLIP_4141</name>
</gene>
<dbReference type="InterPro" id="IPR003740">
    <property type="entry name" value="YitT"/>
</dbReference>
<dbReference type="Pfam" id="PF02588">
    <property type="entry name" value="YitT_membrane"/>
    <property type="match status" value="1"/>
</dbReference>
<comment type="caution">
    <text evidence="7">The sequence shown here is derived from an EMBL/GenBank/DDBJ whole genome shotgun (WGS) entry which is preliminary data.</text>
</comment>
<keyword evidence="2" id="KW-1003">Cell membrane</keyword>
<evidence type="ECO:0000256" key="5">
    <source>
        <dbReference type="ARBA" id="ARBA00023136"/>
    </source>
</evidence>
<proteinExistence type="predicted"/>
<feature type="transmembrane region" description="Helical" evidence="6">
    <location>
        <begin position="171"/>
        <end position="191"/>
    </location>
</feature>
<dbReference type="AlphaFoldDB" id="K6YF13"/>
<sequence length="227" mass="24991">MPFPSHRFYEDILALFCAGIFVSLGVVFFSTHGLLTGGTAGIAIIGTHLTSFNFGTVFFAVNIPFYYLAWTKLGKRFTINTFTSVTMVSLMTEYMDQFITIANLEPVFAALVGGMLIGVGLLIMFRHKSSLGGLGILALYLQNRFNVRAGNIGLLVDCIILLSSLLMFEPYLVMLSVLGAITLNILIAVNHRPGRYTATKKTSIRLQKTETTPQQLTFDSKVLRSSN</sequence>
<keyword evidence="3 6" id="KW-0812">Transmembrane</keyword>
<keyword evidence="8" id="KW-1185">Reference proteome</keyword>
<feature type="transmembrane region" description="Helical" evidence="6">
    <location>
        <begin position="145"/>
        <end position="165"/>
    </location>
</feature>
<name>K6YF13_9ALTE</name>
<evidence type="ECO:0000313" key="8">
    <source>
        <dbReference type="Proteomes" id="UP000006334"/>
    </source>
</evidence>
<dbReference type="EMBL" id="BAEN01000076">
    <property type="protein sequence ID" value="GAC16752.1"/>
    <property type="molecule type" value="Genomic_DNA"/>
</dbReference>
<evidence type="ECO:0008006" key="9">
    <source>
        <dbReference type="Google" id="ProtNLM"/>
    </source>
</evidence>
<protein>
    <recommendedName>
        <fullName evidence="9">YitT family protein</fullName>
    </recommendedName>
</protein>
<dbReference type="Proteomes" id="UP000006334">
    <property type="component" value="Unassembled WGS sequence"/>
</dbReference>
<organism evidence="7 8">
    <name type="scientific">Aliiglaciecola lipolytica E3</name>
    <dbReference type="NCBI Taxonomy" id="1127673"/>
    <lineage>
        <taxon>Bacteria</taxon>
        <taxon>Pseudomonadati</taxon>
        <taxon>Pseudomonadota</taxon>
        <taxon>Gammaproteobacteria</taxon>
        <taxon>Alteromonadales</taxon>
        <taxon>Alteromonadaceae</taxon>
        <taxon>Aliiglaciecola</taxon>
    </lineage>
</organism>
<dbReference type="OrthoDB" id="3296441at2"/>
<evidence type="ECO:0000256" key="1">
    <source>
        <dbReference type="ARBA" id="ARBA00004651"/>
    </source>
</evidence>
<reference evidence="7 8" key="1">
    <citation type="journal article" date="2017" name="Antonie Van Leeuwenhoek">
        <title>Rhizobium rhizosphaerae sp. nov., a novel species isolated from rice rhizosphere.</title>
        <authorList>
            <person name="Zhao J.J."/>
            <person name="Zhang J."/>
            <person name="Zhang R.J."/>
            <person name="Zhang C.W."/>
            <person name="Yin H.Q."/>
            <person name="Zhang X.X."/>
        </authorList>
    </citation>
    <scope>NUCLEOTIDE SEQUENCE [LARGE SCALE GENOMIC DNA]</scope>
    <source>
        <strain evidence="7 8">E3</strain>
    </source>
</reference>
<feature type="transmembrane region" description="Helical" evidence="6">
    <location>
        <begin position="107"/>
        <end position="125"/>
    </location>
</feature>
<dbReference type="RefSeq" id="WP_008846554.1">
    <property type="nucleotide sequence ID" value="NZ_BAEN01000076.1"/>
</dbReference>
<keyword evidence="5 6" id="KW-0472">Membrane</keyword>